<dbReference type="GO" id="GO:0016757">
    <property type="term" value="F:glycosyltransferase activity"/>
    <property type="evidence" value="ECO:0007669"/>
    <property type="project" value="InterPro"/>
</dbReference>
<organism evidence="2">
    <name type="scientific">marine sediment metagenome</name>
    <dbReference type="NCBI Taxonomy" id="412755"/>
    <lineage>
        <taxon>unclassified sequences</taxon>
        <taxon>metagenomes</taxon>
        <taxon>ecological metagenomes</taxon>
    </lineage>
</organism>
<feature type="domain" description="Glycosyl transferase family 1" evidence="1">
    <location>
        <begin position="177"/>
        <end position="365"/>
    </location>
</feature>
<dbReference type="InterPro" id="IPR001296">
    <property type="entry name" value="Glyco_trans_1"/>
</dbReference>
<dbReference type="EMBL" id="LAZR01012295">
    <property type="protein sequence ID" value="KKM27579.1"/>
    <property type="molecule type" value="Genomic_DNA"/>
</dbReference>
<dbReference type="Gene3D" id="3.40.50.11930">
    <property type="match status" value="1"/>
</dbReference>
<protein>
    <recommendedName>
        <fullName evidence="1">Glycosyl transferase family 1 domain-containing protein</fullName>
    </recommendedName>
</protein>
<dbReference type="PANTHER" id="PTHR12526">
    <property type="entry name" value="GLYCOSYLTRANSFERASE"/>
    <property type="match status" value="1"/>
</dbReference>
<comment type="caution">
    <text evidence="2">The sequence shown here is derived from an EMBL/GenBank/DDBJ whole genome shotgun (WGS) entry which is preliminary data.</text>
</comment>
<accession>A0A0F9J5C2</accession>
<dbReference type="Pfam" id="PF00534">
    <property type="entry name" value="Glycos_transf_1"/>
    <property type="match status" value="1"/>
</dbReference>
<reference evidence="2" key="1">
    <citation type="journal article" date="2015" name="Nature">
        <title>Complex archaea that bridge the gap between prokaryotes and eukaryotes.</title>
        <authorList>
            <person name="Spang A."/>
            <person name="Saw J.H."/>
            <person name="Jorgensen S.L."/>
            <person name="Zaremba-Niedzwiedzka K."/>
            <person name="Martijn J."/>
            <person name="Lind A.E."/>
            <person name="van Eijk R."/>
            <person name="Schleper C."/>
            <person name="Guy L."/>
            <person name="Ettema T.J."/>
        </authorList>
    </citation>
    <scope>NUCLEOTIDE SEQUENCE</scope>
</reference>
<evidence type="ECO:0000313" key="2">
    <source>
        <dbReference type="EMBL" id="KKM27579.1"/>
    </source>
</evidence>
<dbReference type="CDD" id="cd03801">
    <property type="entry name" value="GT4_PimA-like"/>
    <property type="match status" value="1"/>
</dbReference>
<evidence type="ECO:0000259" key="1">
    <source>
        <dbReference type="Pfam" id="PF00534"/>
    </source>
</evidence>
<gene>
    <name evidence="2" type="ORF">LCGC14_1573330</name>
</gene>
<dbReference type="SUPFAM" id="SSF53756">
    <property type="entry name" value="UDP-Glycosyltransferase/glycogen phosphorylase"/>
    <property type="match status" value="1"/>
</dbReference>
<dbReference type="AlphaFoldDB" id="A0A0F9J5C2"/>
<name>A0A0F9J5C2_9ZZZZ</name>
<dbReference type="Gene3D" id="3.40.50.2000">
    <property type="entry name" value="Glycogen Phosphorylase B"/>
    <property type="match status" value="1"/>
</dbReference>
<proteinExistence type="predicted"/>
<sequence>MSKRKKILWVSDGVILTGFGRVAHSIIGNLPNNRYEIHHLAVNYYGDPHNYKHKIYPAALRGDVYGLNRIPEFANLDFDLIFIFNDAWIINEYLIKIKEHFKKIPPIVVYFPVDGRNHDPKWYLNFDLVTIPVVYTQFGYDVAKKVYPEGDYKIIYHGVDSDTFYKTKTSRSRIKKELYPKNPEIYEDSFIVLNANRNQPRKRIDMSIKGFALFVEGRPKNIKYYHHAGTQDAGWDVIKLCKSLDIEDRLILTSTVNIIPGVSDERMNHVYNACDVGINTSTGEGWGLTSFEHAATKAAQVVPNHSACAEIWPGNAEMLDIHFSLTNEKILTEGQFVSPDDLADALEKLYEDPKYLKEMSEKAYKFVKQEKYTWKAVGKQWDELFTEVLEE</sequence>